<dbReference type="EMBL" id="CP042909">
    <property type="protein sequence ID" value="QJA06836.1"/>
    <property type="molecule type" value="Genomic_DNA"/>
</dbReference>
<dbReference type="AlphaFoldDB" id="A0A6H1WUQ4"/>
<keyword evidence="3" id="KW-1185">Reference proteome</keyword>
<feature type="chain" id="PRO_5026104727" evidence="1">
    <location>
        <begin position="27"/>
        <end position="183"/>
    </location>
</feature>
<reference evidence="2 3" key="1">
    <citation type="submission" date="2019-08" db="EMBL/GenBank/DDBJ databases">
        <title>Complete genome sequence of Thermosulfurimonas marina SU872T, an anaerobic thermophilic chemolithoautotrophic bacterium isolated from a shallow marine hydrothermal vent.</title>
        <authorList>
            <person name="Allioux M."/>
            <person name="Jebbar M."/>
            <person name="Slobodkina G."/>
            <person name="Slobodkin A."/>
            <person name="Moalic Y."/>
            <person name="Frolova A."/>
            <person name="Shao Z."/>
            <person name="Alain K."/>
        </authorList>
    </citation>
    <scope>NUCLEOTIDE SEQUENCE [LARGE SCALE GENOMIC DNA]</scope>
    <source>
        <strain evidence="2 3">SU872</strain>
    </source>
</reference>
<dbReference type="RefSeq" id="WP_168720186.1">
    <property type="nucleotide sequence ID" value="NZ_CP042909.1"/>
</dbReference>
<evidence type="ECO:0000313" key="3">
    <source>
        <dbReference type="Proteomes" id="UP000501253"/>
    </source>
</evidence>
<accession>A0A6H1WUQ4</accession>
<proteinExistence type="predicted"/>
<protein>
    <submittedName>
        <fullName evidence="2">Uncharacterized protein</fullName>
    </submittedName>
</protein>
<dbReference type="Proteomes" id="UP000501253">
    <property type="component" value="Chromosome"/>
</dbReference>
<evidence type="ECO:0000256" key="1">
    <source>
        <dbReference type="SAM" id="SignalP"/>
    </source>
</evidence>
<dbReference type="PROSITE" id="PS51257">
    <property type="entry name" value="PROKAR_LIPOPROTEIN"/>
    <property type="match status" value="1"/>
</dbReference>
<sequence>MGRYYKIAILLLAVCACISWEMDSSAGTLGTTDATLQSSNLRFSAGQAFSAWGTGSSGMKVYAFVGPTLKDLSRKDLAVYKTVIRTFGVAVFAKKYVWNKPPVVKWRRAAFWKGFLFSSSSNSFFYDQSEFTSSSNYGGGVFLEVFKEEWQGLCAYRMPSCLPVHQNRVADLCFVFLSIGTKR</sequence>
<keyword evidence="1" id="KW-0732">Signal</keyword>
<feature type="signal peptide" evidence="1">
    <location>
        <begin position="1"/>
        <end position="26"/>
    </location>
</feature>
<gene>
    <name evidence="2" type="ORF">FVE67_08560</name>
</gene>
<name>A0A6H1WUQ4_9BACT</name>
<organism evidence="2 3">
    <name type="scientific">Thermosulfurimonas marina</name>
    <dbReference type="NCBI Taxonomy" id="2047767"/>
    <lineage>
        <taxon>Bacteria</taxon>
        <taxon>Pseudomonadati</taxon>
        <taxon>Thermodesulfobacteriota</taxon>
        <taxon>Thermodesulfobacteria</taxon>
        <taxon>Thermodesulfobacteriales</taxon>
        <taxon>Thermodesulfobacteriaceae</taxon>
        <taxon>Thermosulfurimonas</taxon>
    </lineage>
</organism>
<dbReference type="KEGG" id="tmai:FVE67_08560"/>
<evidence type="ECO:0000313" key="2">
    <source>
        <dbReference type="EMBL" id="QJA06836.1"/>
    </source>
</evidence>